<name>A0A9J6CCJ7_POLVA</name>
<dbReference type="InterPro" id="IPR038765">
    <property type="entry name" value="Papain-like_cys_pep_sf"/>
</dbReference>
<proteinExistence type="predicted"/>
<comment type="caution">
    <text evidence="3">The sequence shown here is derived from an EMBL/GenBank/DDBJ whole genome shotgun (WGS) entry which is preliminary data.</text>
</comment>
<dbReference type="EMBL" id="JADBJN010000001">
    <property type="protein sequence ID" value="KAG5679703.1"/>
    <property type="molecule type" value="Genomic_DNA"/>
</dbReference>
<dbReference type="AlphaFoldDB" id="A0A9J6CCJ7"/>
<feature type="domain" description="Cathepsin propeptide inhibitor" evidence="2">
    <location>
        <begin position="25"/>
        <end position="84"/>
    </location>
</feature>
<sequence>MKFFCIYILVGLIALNYGLNDEEEWKQYKAKFNKQYNETEDARRFQLFKTTLEENAKQNEKFLKGESTWQAGLNKFSDWTLEEKRHLSGLAVPLPSSAATFA</sequence>
<accession>A0A9J6CCJ7</accession>
<evidence type="ECO:0000259" key="2">
    <source>
        <dbReference type="SMART" id="SM00848"/>
    </source>
</evidence>
<reference evidence="3" key="1">
    <citation type="submission" date="2021-03" db="EMBL/GenBank/DDBJ databases">
        <title>Chromosome level genome of the anhydrobiotic midge Polypedilum vanderplanki.</title>
        <authorList>
            <person name="Yoshida Y."/>
            <person name="Kikawada T."/>
            <person name="Gusev O."/>
        </authorList>
    </citation>
    <scope>NUCLEOTIDE SEQUENCE</scope>
    <source>
        <strain evidence="3">NIAS01</strain>
        <tissue evidence="3">Whole body or cell culture</tissue>
    </source>
</reference>
<feature type="signal peptide" evidence="1">
    <location>
        <begin position="1"/>
        <end position="18"/>
    </location>
</feature>
<keyword evidence="4" id="KW-1185">Reference proteome</keyword>
<evidence type="ECO:0000313" key="3">
    <source>
        <dbReference type="EMBL" id="KAG5679703.1"/>
    </source>
</evidence>
<keyword evidence="1" id="KW-0732">Signal</keyword>
<dbReference type="Pfam" id="PF08246">
    <property type="entry name" value="Inhibitor_I29"/>
    <property type="match status" value="1"/>
</dbReference>
<dbReference type="Gene3D" id="1.10.287.2250">
    <property type="match status" value="1"/>
</dbReference>
<dbReference type="SMART" id="SM00848">
    <property type="entry name" value="Inhibitor_I29"/>
    <property type="match status" value="1"/>
</dbReference>
<dbReference type="Proteomes" id="UP001107558">
    <property type="component" value="Chromosome 1"/>
</dbReference>
<evidence type="ECO:0000313" key="4">
    <source>
        <dbReference type="Proteomes" id="UP001107558"/>
    </source>
</evidence>
<dbReference type="InterPro" id="IPR013201">
    <property type="entry name" value="Prot_inhib_I29"/>
</dbReference>
<feature type="chain" id="PRO_5039938771" description="Cathepsin propeptide inhibitor domain-containing protein" evidence="1">
    <location>
        <begin position="19"/>
        <end position="102"/>
    </location>
</feature>
<evidence type="ECO:0000256" key="1">
    <source>
        <dbReference type="SAM" id="SignalP"/>
    </source>
</evidence>
<protein>
    <recommendedName>
        <fullName evidence="2">Cathepsin propeptide inhibitor domain-containing protein</fullName>
    </recommendedName>
</protein>
<dbReference type="SUPFAM" id="SSF54001">
    <property type="entry name" value="Cysteine proteinases"/>
    <property type="match status" value="1"/>
</dbReference>
<dbReference type="OrthoDB" id="7787088at2759"/>
<gene>
    <name evidence="3" type="ORF">PVAND_009253</name>
</gene>
<organism evidence="3 4">
    <name type="scientific">Polypedilum vanderplanki</name>
    <name type="common">Sleeping chironomid midge</name>
    <dbReference type="NCBI Taxonomy" id="319348"/>
    <lineage>
        <taxon>Eukaryota</taxon>
        <taxon>Metazoa</taxon>
        <taxon>Ecdysozoa</taxon>
        <taxon>Arthropoda</taxon>
        <taxon>Hexapoda</taxon>
        <taxon>Insecta</taxon>
        <taxon>Pterygota</taxon>
        <taxon>Neoptera</taxon>
        <taxon>Endopterygota</taxon>
        <taxon>Diptera</taxon>
        <taxon>Nematocera</taxon>
        <taxon>Chironomoidea</taxon>
        <taxon>Chironomidae</taxon>
        <taxon>Chironominae</taxon>
        <taxon>Polypedilum</taxon>
        <taxon>Polypedilum</taxon>
    </lineage>
</organism>